<name>A0ABM8YZ37_9PROT</name>
<dbReference type="InterPro" id="IPR058245">
    <property type="entry name" value="NreC/VraR/RcsB-like_REC"/>
</dbReference>
<dbReference type="SUPFAM" id="SSF46894">
    <property type="entry name" value="C-terminal effector domain of the bipartite response regulators"/>
    <property type="match status" value="1"/>
</dbReference>
<accession>A0ABM8YZ37</accession>
<dbReference type="Gene3D" id="3.40.50.2300">
    <property type="match status" value="1"/>
</dbReference>
<evidence type="ECO:0000313" key="7">
    <source>
        <dbReference type="Proteomes" id="UP000839052"/>
    </source>
</evidence>
<evidence type="ECO:0000313" key="6">
    <source>
        <dbReference type="EMBL" id="CAG9932820.1"/>
    </source>
</evidence>
<reference evidence="6 7" key="1">
    <citation type="submission" date="2021-10" db="EMBL/GenBank/DDBJ databases">
        <authorList>
            <person name="Koch H."/>
        </authorList>
    </citation>
    <scope>NUCLEOTIDE SEQUENCE [LARGE SCALE GENOMIC DNA]</scope>
    <source>
        <strain evidence="6">6680</strain>
    </source>
</reference>
<dbReference type="PRINTS" id="PR00038">
    <property type="entry name" value="HTHLUXR"/>
</dbReference>
<dbReference type="CDD" id="cd17535">
    <property type="entry name" value="REC_NarL-like"/>
    <property type="match status" value="1"/>
</dbReference>
<evidence type="ECO:0000259" key="5">
    <source>
        <dbReference type="PROSITE" id="PS50110"/>
    </source>
</evidence>
<keyword evidence="2 6" id="KW-0238">DNA-binding</keyword>
<feature type="modified residue" description="4-aspartylphosphate" evidence="3">
    <location>
        <position position="62"/>
    </location>
</feature>
<dbReference type="RefSeq" id="WP_239796704.1">
    <property type="nucleotide sequence ID" value="NZ_OU912926.1"/>
</dbReference>
<evidence type="ECO:0000259" key="4">
    <source>
        <dbReference type="PROSITE" id="PS50043"/>
    </source>
</evidence>
<feature type="domain" description="HTH luxR-type" evidence="4">
    <location>
        <begin position="151"/>
        <end position="216"/>
    </location>
</feature>
<evidence type="ECO:0000256" key="1">
    <source>
        <dbReference type="ARBA" id="ARBA00022553"/>
    </source>
</evidence>
<dbReference type="SMART" id="SM00448">
    <property type="entry name" value="REC"/>
    <property type="match status" value="1"/>
</dbReference>
<dbReference type="InterPro" id="IPR011006">
    <property type="entry name" value="CheY-like_superfamily"/>
</dbReference>
<dbReference type="InterPro" id="IPR000792">
    <property type="entry name" value="Tscrpt_reg_LuxR_C"/>
</dbReference>
<proteinExistence type="predicted"/>
<dbReference type="Pfam" id="PF00072">
    <property type="entry name" value="Response_reg"/>
    <property type="match status" value="1"/>
</dbReference>
<dbReference type="PROSITE" id="PS50110">
    <property type="entry name" value="RESPONSE_REGULATORY"/>
    <property type="match status" value="1"/>
</dbReference>
<evidence type="ECO:0000256" key="2">
    <source>
        <dbReference type="ARBA" id="ARBA00023125"/>
    </source>
</evidence>
<dbReference type="SUPFAM" id="SSF52172">
    <property type="entry name" value="CheY-like"/>
    <property type="match status" value="1"/>
</dbReference>
<keyword evidence="7" id="KW-1185">Reference proteome</keyword>
<dbReference type="InterPro" id="IPR039420">
    <property type="entry name" value="WalR-like"/>
</dbReference>
<dbReference type="PROSITE" id="PS50043">
    <property type="entry name" value="HTH_LUXR_2"/>
    <property type="match status" value="1"/>
</dbReference>
<dbReference type="GO" id="GO:0003677">
    <property type="term" value="F:DNA binding"/>
    <property type="evidence" value="ECO:0007669"/>
    <property type="project" value="UniProtKB-KW"/>
</dbReference>
<dbReference type="Pfam" id="PF00196">
    <property type="entry name" value="GerE"/>
    <property type="match status" value="1"/>
</dbReference>
<dbReference type="InterPro" id="IPR016032">
    <property type="entry name" value="Sig_transdc_resp-reg_C-effctor"/>
</dbReference>
<organism evidence="6 7">
    <name type="scientific">Candidatus Nitrotoga arctica</name>
    <dbReference type="NCBI Taxonomy" id="453162"/>
    <lineage>
        <taxon>Bacteria</taxon>
        <taxon>Pseudomonadati</taxon>
        <taxon>Pseudomonadota</taxon>
        <taxon>Betaproteobacteria</taxon>
        <taxon>Nitrosomonadales</taxon>
        <taxon>Gallionellaceae</taxon>
        <taxon>Candidatus Nitrotoga</taxon>
    </lineage>
</organism>
<protein>
    <submittedName>
        <fullName evidence="6">DNA-binding response regulator</fullName>
    </submittedName>
</protein>
<dbReference type="Proteomes" id="UP000839052">
    <property type="component" value="Chromosome"/>
</dbReference>
<sequence>MNLSTSVQPITVLLIDDHPVVRDGFRRLLESTTDIRVVAEADDGERGYILYREFKPDVVVLDLNMPGIGGLETIRRIRAHDPVAHILVFSMHSNETMVQRALEIGATGYLTKQSGLKQMVHAVRQVKLGKTYVDPEHISDLVVDRQLFHAALDPINGLSKREFQLFKLMAEGNSILEIAENLSISPKTVGVHHASIMRKLKLQNTAQLVRLAILCDIIQL</sequence>
<dbReference type="CDD" id="cd06170">
    <property type="entry name" value="LuxR_C_like"/>
    <property type="match status" value="1"/>
</dbReference>
<dbReference type="PANTHER" id="PTHR43214">
    <property type="entry name" value="TWO-COMPONENT RESPONSE REGULATOR"/>
    <property type="match status" value="1"/>
</dbReference>
<gene>
    <name evidence="6" type="ORF">NTG6680_1567</name>
</gene>
<evidence type="ECO:0000256" key="3">
    <source>
        <dbReference type="PROSITE-ProRule" id="PRU00169"/>
    </source>
</evidence>
<dbReference type="InterPro" id="IPR001789">
    <property type="entry name" value="Sig_transdc_resp-reg_receiver"/>
</dbReference>
<dbReference type="PANTHER" id="PTHR43214:SF43">
    <property type="entry name" value="TWO-COMPONENT RESPONSE REGULATOR"/>
    <property type="match status" value="1"/>
</dbReference>
<dbReference type="SMART" id="SM00421">
    <property type="entry name" value="HTH_LUXR"/>
    <property type="match status" value="1"/>
</dbReference>
<feature type="domain" description="Response regulatory" evidence="5">
    <location>
        <begin position="11"/>
        <end position="127"/>
    </location>
</feature>
<dbReference type="EMBL" id="OU912926">
    <property type="protein sequence ID" value="CAG9932820.1"/>
    <property type="molecule type" value="Genomic_DNA"/>
</dbReference>
<keyword evidence="1 3" id="KW-0597">Phosphoprotein</keyword>